<organism evidence="1 2">
    <name type="scientific">Streptomyces flavofungini</name>
    <dbReference type="NCBI Taxonomy" id="68200"/>
    <lineage>
        <taxon>Bacteria</taxon>
        <taxon>Bacillati</taxon>
        <taxon>Actinomycetota</taxon>
        <taxon>Actinomycetes</taxon>
        <taxon>Kitasatosporales</taxon>
        <taxon>Streptomycetaceae</taxon>
        <taxon>Streptomyces</taxon>
    </lineage>
</organism>
<evidence type="ECO:0000313" key="1">
    <source>
        <dbReference type="EMBL" id="MBJ3812382.1"/>
    </source>
</evidence>
<dbReference type="Gene3D" id="3.30.530.20">
    <property type="match status" value="1"/>
</dbReference>
<dbReference type="RefSeq" id="WP_190120299.1">
    <property type="nucleotide sequence ID" value="NZ_BMVR01000023.1"/>
</dbReference>
<evidence type="ECO:0000313" key="2">
    <source>
        <dbReference type="Proteomes" id="UP000634780"/>
    </source>
</evidence>
<proteinExistence type="predicted"/>
<dbReference type="SUPFAM" id="SSF55961">
    <property type="entry name" value="Bet v1-like"/>
    <property type="match status" value="1"/>
</dbReference>
<keyword evidence="2" id="KW-1185">Reference proteome</keyword>
<accession>A0ABS0XGP7</accession>
<comment type="caution">
    <text evidence="1">The sequence shown here is derived from an EMBL/GenBank/DDBJ whole genome shotgun (WGS) entry which is preliminary data.</text>
</comment>
<gene>
    <name evidence="1" type="ORF">JGB26_35765</name>
</gene>
<reference evidence="1 2" key="1">
    <citation type="submission" date="2020-12" db="EMBL/GenBank/DDBJ databases">
        <title>Streptomyces typhae sp. nov., a novel endophytic actinomycete isolated from the root of cattail pollen (Typha angustifolia L.).</title>
        <authorList>
            <person name="Peng C."/>
            <person name="Liu C."/>
        </authorList>
    </citation>
    <scope>NUCLEOTIDE SEQUENCE [LARGE SCALE GENOMIC DNA]</scope>
    <source>
        <strain evidence="1 2">JCM 4753</strain>
    </source>
</reference>
<evidence type="ECO:0008006" key="3">
    <source>
        <dbReference type="Google" id="ProtNLM"/>
    </source>
</evidence>
<sequence>MPVCTASVIVPAGIDRTGDYLAHVPHLPEWTGFFRSVGEPEDERYPAESAMGPIQTWAEHNQLPDCAQEIAICSLIHGREEQASLLLHPAGTGTEVEFTVSLPDHADDTAARQQTARMHSELGTLRQLLEPQPARR</sequence>
<dbReference type="Proteomes" id="UP000634780">
    <property type="component" value="Unassembled WGS sequence"/>
</dbReference>
<dbReference type="EMBL" id="JAEKOZ010000036">
    <property type="protein sequence ID" value="MBJ3812382.1"/>
    <property type="molecule type" value="Genomic_DNA"/>
</dbReference>
<protein>
    <recommendedName>
        <fullName evidence="3">Polyketide cyclase</fullName>
    </recommendedName>
</protein>
<dbReference type="InterPro" id="IPR023393">
    <property type="entry name" value="START-like_dom_sf"/>
</dbReference>
<name>A0ABS0XGP7_9ACTN</name>